<dbReference type="PANTHER" id="PTHR13343:SF28">
    <property type="entry name" value="PENTATRICOPEPTIDE REPEAT (PPR) SUPERFAMILY PROTEIN"/>
    <property type="match status" value="1"/>
</dbReference>
<sequence>MEKLSSKRLFLFLPFATFVELNDFQKAQPDAIAHSAPKIISRLKAGGDKTIQALKSLCWRVKSIQVEEAILIGVDTLGFDLRVCSGKQVQNLRFAFIAKANSEYSAERQLHDLIFPRIHHKPQKRQEAHSKES</sequence>
<dbReference type="AlphaFoldDB" id="A0A835IH90"/>
<keyword evidence="1" id="KW-0732">Signal</keyword>
<evidence type="ECO:0000313" key="2">
    <source>
        <dbReference type="EMBL" id="KAF9617761.1"/>
    </source>
</evidence>
<dbReference type="InterPro" id="IPR037119">
    <property type="entry name" value="Haem_oxidase_HugZ-like_sf"/>
</dbReference>
<proteinExistence type="predicted"/>
<comment type="caution">
    <text evidence="2">The sequence shown here is derived from an EMBL/GenBank/DDBJ whole genome shotgun (WGS) entry which is preliminary data.</text>
</comment>
<accession>A0A835IH90</accession>
<dbReference type="EMBL" id="JADFTS010000003">
    <property type="protein sequence ID" value="KAF9618035.1"/>
    <property type="molecule type" value="Genomic_DNA"/>
</dbReference>
<dbReference type="EMBL" id="JADFTS010000003">
    <property type="protein sequence ID" value="KAF9617761.1"/>
    <property type="molecule type" value="Genomic_DNA"/>
</dbReference>
<feature type="signal peptide" evidence="1">
    <location>
        <begin position="1"/>
        <end position="21"/>
    </location>
</feature>
<evidence type="ECO:0000313" key="4">
    <source>
        <dbReference type="Proteomes" id="UP000631114"/>
    </source>
</evidence>
<organism evidence="2 4">
    <name type="scientific">Coptis chinensis</name>
    <dbReference type="NCBI Taxonomy" id="261450"/>
    <lineage>
        <taxon>Eukaryota</taxon>
        <taxon>Viridiplantae</taxon>
        <taxon>Streptophyta</taxon>
        <taxon>Embryophyta</taxon>
        <taxon>Tracheophyta</taxon>
        <taxon>Spermatophyta</taxon>
        <taxon>Magnoliopsida</taxon>
        <taxon>Ranunculales</taxon>
        <taxon>Ranunculaceae</taxon>
        <taxon>Coptidoideae</taxon>
        <taxon>Coptis</taxon>
    </lineage>
</organism>
<keyword evidence="4" id="KW-1185">Reference proteome</keyword>
<dbReference type="Proteomes" id="UP000631114">
    <property type="component" value="Unassembled WGS sequence"/>
</dbReference>
<protein>
    <submittedName>
        <fullName evidence="2">Uncharacterized protein</fullName>
    </submittedName>
</protein>
<reference evidence="2 4" key="1">
    <citation type="submission" date="2020-10" db="EMBL/GenBank/DDBJ databases">
        <title>The Coptis chinensis genome and diversification of protoberbering-type alkaloids.</title>
        <authorList>
            <person name="Wang B."/>
            <person name="Shu S."/>
            <person name="Song C."/>
            <person name="Liu Y."/>
        </authorList>
    </citation>
    <scope>NUCLEOTIDE SEQUENCE [LARGE SCALE GENOMIC DNA]</scope>
    <source>
        <strain evidence="2">HL-2020</strain>
        <tissue evidence="2">Leaf</tissue>
    </source>
</reference>
<evidence type="ECO:0000313" key="3">
    <source>
        <dbReference type="EMBL" id="KAF9618035.1"/>
    </source>
</evidence>
<feature type="chain" id="PRO_5036240247" evidence="1">
    <location>
        <begin position="22"/>
        <end position="133"/>
    </location>
</feature>
<dbReference type="Gene3D" id="3.20.180.10">
    <property type="entry name" value="PNP-oxidase-like"/>
    <property type="match status" value="1"/>
</dbReference>
<name>A0A835IH90_9MAGN</name>
<dbReference type="PANTHER" id="PTHR13343">
    <property type="entry name" value="CREG1 PROTEIN"/>
    <property type="match status" value="1"/>
</dbReference>
<dbReference type="SUPFAM" id="SSF50475">
    <property type="entry name" value="FMN-binding split barrel"/>
    <property type="match status" value="1"/>
</dbReference>
<dbReference type="OrthoDB" id="1873930at2759"/>
<gene>
    <name evidence="2" type="ORF">IFM89_038523</name>
    <name evidence="3" type="ORF">IFM89_039432</name>
</gene>
<evidence type="ECO:0000256" key="1">
    <source>
        <dbReference type="SAM" id="SignalP"/>
    </source>
</evidence>